<keyword evidence="1" id="KW-1133">Transmembrane helix</keyword>
<protein>
    <submittedName>
        <fullName evidence="2">Uncharacterized protein</fullName>
    </submittedName>
</protein>
<evidence type="ECO:0000313" key="3">
    <source>
        <dbReference type="Proteomes" id="UP000265419"/>
    </source>
</evidence>
<feature type="transmembrane region" description="Helical" evidence="1">
    <location>
        <begin position="38"/>
        <end position="59"/>
    </location>
</feature>
<organism evidence="2 3">
    <name type="scientific">Galactobacter valiniphilus</name>
    <dbReference type="NCBI Taxonomy" id="2676122"/>
    <lineage>
        <taxon>Bacteria</taxon>
        <taxon>Bacillati</taxon>
        <taxon>Actinomycetota</taxon>
        <taxon>Actinomycetes</taxon>
        <taxon>Micrococcales</taxon>
        <taxon>Micrococcaceae</taxon>
        <taxon>Galactobacter</taxon>
    </lineage>
</organism>
<reference evidence="2 3" key="1">
    <citation type="submission" date="2018-07" db="EMBL/GenBank/DDBJ databases">
        <title>Arthrobacter sp. nov., isolated from raw cow's milk with high bacterial count.</title>
        <authorList>
            <person name="Hahne J."/>
            <person name="Isele D."/>
            <person name="Lipski A."/>
        </authorList>
    </citation>
    <scope>NUCLEOTIDE SEQUENCE [LARGE SCALE GENOMIC DNA]</scope>
    <source>
        <strain evidence="2 3">JZ R-35</strain>
    </source>
</reference>
<keyword evidence="1" id="KW-0472">Membrane</keyword>
<dbReference type="Proteomes" id="UP000265419">
    <property type="component" value="Unassembled WGS sequence"/>
</dbReference>
<dbReference type="AlphaFoldDB" id="A0A399J743"/>
<gene>
    <name evidence="2" type="ORF">DWB68_13255</name>
</gene>
<evidence type="ECO:0000313" key="2">
    <source>
        <dbReference type="EMBL" id="RII41333.1"/>
    </source>
</evidence>
<feature type="transmembrane region" description="Helical" evidence="1">
    <location>
        <begin position="88"/>
        <end position="108"/>
    </location>
</feature>
<accession>A0A399J743</accession>
<proteinExistence type="predicted"/>
<comment type="caution">
    <text evidence="2">The sequence shown here is derived from an EMBL/GenBank/DDBJ whole genome shotgun (WGS) entry which is preliminary data.</text>
</comment>
<keyword evidence="3" id="KW-1185">Reference proteome</keyword>
<name>A0A399J743_9MICC</name>
<sequence length="111" mass="11454">MKAELALGTIPVLADKVDNPLKGVTPKLDVFGVKFTNAISLILGGAWALALVVAVFFMIKNGASWAAARQRGMSDDMEDGATGLKRSALAFALIAALGVIVGAILNVIGML</sequence>
<evidence type="ECO:0000256" key="1">
    <source>
        <dbReference type="SAM" id="Phobius"/>
    </source>
</evidence>
<dbReference type="EMBL" id="QQXK01000030">
    <property type="protein sequence ID" value="RII41333.1"/>
    <property type="molecule type" value="Genomic_DNA"/>
</dbReference>
<keyword evidence="1" id="KW-0812">Transmembrane</keyword>